<sequence length="381" mass="42407" precursor="true">MPQHRIATACIAAGAIALFGWAASRPQEIVFERQMIDPGASEAVAIADINGDGKSDIVSGEYWYEAPKWIKHKFREIDFTNNYVDDFSDLALDVNGDGRPDIVSCSWFSKKLYWNENPGKAAGLWKEHPMETRFPIEFAFLVDLNNDGKANEVLPEFGDAKAPLTWYEVRGGDFVPHVVADHSFGHGIGAGDVNKDGRTDIIVPTGWFEAPEDPRTGTWKFHGDFNLGETGFIHVLDVNGDGRPDIVTSMAHNYGIFWMEQTGPGTWLKHMIDDSWSQSHSLVLADINGDGQLDLVTGKRFMAHNGKDPGEREPLGVYWYEHFKTPKGAIEWVKHVIDYSSRTGGGMQVTVTKLDTRPAPDIVVGGKSGLFLFRRAINREN</sequence>
<dbReference type="KEGG" id="sus:Acid_7682"/>
<dbReference type="OrthoDB" id="9816589at2"/>
<evidence type="ECO:0000256" key="1">
    <source>
        <dbReference type="ARBA" id="ARBA00022729"/>
    </source>
</evidence>
<dbReference type="SUPFAM" id="SSF69318">
    <property type="entry name" value="Integrin alpha N-terminal domain"/>
    <property type="match status" value="1"/>
</dbReference>
<keyword evidence="1" id="KW-0732">Signal</keyword>
<dbReference type="InterPro" id="IPR028994">
    <property type="entry name" value="Integrin_alpha_N"/>
</dbReference>
<name>Q01P39_SOLUE</name>
<dbReference type="HOGENOM" id="CLU_734952_0_0_0"/>
<evidence type="ECO:0000313" key="2">
    <source>
        <dbReference type="EMBL" id="ABJ88581.1"/>
    </source>
</evidence>
<dbReference type="eggNOG" id="COG2133">
    <property type="taxonomic scope" value="Bacteria"/>
</dbReference>
<dbReference type="PANTHER" id="PTHR44103">
    <property type="entry name" value="PROPROTEIN CONVERTASE P"/>
    <property type="match status" value="1"/>
</dbReference>
<dbReference type="Pfam" id="PF13517">
    <property type="entry name" value="FG-GAP_3"/>
    <property type="match status" value="2"/>
</dbReference>
<dbReference type="PANTHER" id="PTHR44103:SF1">
    <property type="entry name" value="PROPROTEIN CONVERTASE P"/>
    <property type="match status" value="1"/>
</dbReference>
<dbReference type="InterPro" id="IPR013517">
    <property type="entry name" value="FG-GAP"/>
</dbReference>
<proteinExistence type="predicted"/>
<dbReference type="Gene3D" id="2.130.10.130">
    <property type="entry name" value="Integrin alpha, N-terminal"/>
    <property type="match status" value="2"/>
</dbReference>
<accession>Q01P39</accession>
<dbReference type="InParanoid" id="Q01P39"/>
<reference evidence="2" key="1">
    <citation type="submission" date="2006-10" db="EMBL/GenBank/DDBJ databases">
        <title>Complete sequence of Solibacter usitatus Ellin6076.</title>
        <authorList>
            <consortium name="US DOE Joint Genome Institute"/>
            <person name="Copeland A."/>
            <person name="Lucas S."/>
            <person name="Lapidus A."/>
            <person name="Barry K."/>
            <person name="Detter J.C."/>
            <person name="Glavina del Rio T."/>
            <person name="Hammon N."/>
            <person name="Israni S."/>
            <person name="Dalin E."/>
            <person name="Tice H."/>
            <person name="Pitluck S."/>
            <person name="Thompson L.S."/>
            <person name="Brettin T."/>
            <person name="Bruce D."/>
            <person name="Han C."/>
            <person name="Tapia R."/>
            <person name="Gilna P."/>
            <person name="Schmutz J."/>
            <person name="Larimer F."/>
            <person name="Land M."/>
            <person name="Hauser L."/>
            <person name="Kyrpides N."/>
            <person name="Mikhailova N."/>
            <person name="Janssen P.H."/>
            <person name="Kuske C.R."/>
            <person name="Richardson P."/>
        </authorList>
    </citation>
    <scope>NUCLEOTIDE SEQUENCE</scope>
    <source>
        <strain evidence="2">Ellin6076</strain>
    </source>
</reference>
<protein>
    <submittedName>
        <fullName evidence="2">FG-GAP repeat protein</fullName>
    </submittedName>
</protein>
<dbReference type="EMBL" id="CP000473">
    <property type="protein sequence ID" value="ABJ88581.1"/>
    <property type="molecule type" value="Genomic_DNA"/>
</dbReference>
<dbReference type="STRING" id="234267.Acid_7682"/>
<dbReference type="AlphaFoldDB" id="Q01P39"/>
<organism evidence="2">
    <name type="scientific">Solibacter usitatus (strain Ellin6076)</name>
    <dbReference type="NCBI Taxonomy" id="234267"/>
    <lineage>
        <taxon>Bacteria</taxon>
        <taxon>Pseudomonadati</taxon>
        <taxon>Acidobacteriota</taxon>
        <taxon>Terriglobia</taxon>
        <taxon>Bryobacterales</taxon>
        <taxon>Solibacteraceae</taxon>
        <taxon>Candidatus Solibacter</taxon>
    </lineage>
</organism>
<gene>
    <name evidence="2" type="ordered locus">Acid_7682</name>
</gene>